<feature type="region of interest" description="Disordered" evidence="5">
    <location>
        <begin position="402"/>
        <end position="456"/>
    </location>
</feature>
<organism evidence="7 8">
    <name type="scientific">Rubneribacter badeniensis</name>
    <dbReference type="NCBI Taxonomy" id="2070688"/>
    <lineage>
        <taxon>Bacteria</taxon>
        <taxon>Bacillati</taxon>
        <taxon>Actinomycetota</taxon>
        <taxon>Coriobacteriia</taxon>
        <taxon>Eggerthellales</taxon>
        <taxon>Eggerthellaceae</taxon>
        <taxon>Rubneribacter</taxon>
    </lineage>
</organism>
<dbReference type="PANTHER" id="PTHR43288:SF1">
    <property type="entry name" value="GLYCYL-RADICAL ENZYME ACTIVATING ENZYME MJ0021-RELATED"/>
    <property type="match status" value="1"/>
</dbReference>
<evidence type="ECO:0000256" key="2">
    <source>
        <dbReference type="ARBA" id="ARBA00022723"/>
    </source>
</evidence>
<dbReference type="GO" id="GO:0046872">
    <property type="term" value="F:metal ion binding"/>
    <property type="evidence" value="ECO:0007669"/>
    <property type="project" value="UniProtKB-KW"/>
</dbReference>
<protein>
    <submittedName>
        <fullName evidence="7">Radical SAM protein</fullName>
    </submittedName>
</protein>
<dbReference type="SFLD" id="SFLDS00029">
    <property type="entry name" value="Radical_SAM"/>
    <property type="match status" value="1"/>
</dbReference>
<dbReference type="AlphaFoldDB" id="A0A2K2U2J2"/>
<dbReference type="InterPro" id="IPR058240">
    <property type="entry name" value="rSAM_sf"/>
</dbReference>
<dbReference type="PANTHER" id="PTHR43288">
    <property type="entry name" value="BIOTIN SYNTHASE-RELATED PROTEIN, RADICAL SAM SUPERFAMILY"/>
    <property type="match status" value="1"/>
</dbReference>
<feature type="compositionally biased region" description="Basic and acidic residues" evidence="5">
    <location>
        <begin position="406"/>
        <end position="419"/>
    </location>
</feature>
<dbReference type="GO" id="GO:0003824">
    <property type="term" value="F:catalytic activity"/>
    <property type="evidence" value="ECO:0007669"/>
    <property type="project" value="InterPro"/>
</dbReference>
<dbReference type="InterPro" id="IPR007197">
    <property type="entry name" value="rSAM"/>
</dbReference>
<evidence type="ECO:0000256" key="3">
    <source>
        <dbReference type="ARBA" id="ARBA00023004"/>
    </source>
</evidence>
<dbReference type="InterPro" id="IPR013785">
    <property type="entry name" value="Aldolase_TIM"/>
</dbReference>
<evidence type="ECO:0000256" key="5">
    <source>
        <dbReference type="SAM" id="MobiDB-lite"/>
    </source>
</evidence>
<dbReference type="RefSeq" id="WP_103263229.1">
    <property type="nucleotide sequence ID" value="NZ_PPEL01000087.1"/>
</dbReference>
<dbReference type="Proteomes" id="UP000236488">
    <property type="component" value="Unassembled WGS sequence"/>
</dbReference>
<dbReference type="PROSITE" id="PS51918">
    <property type="entry name" value="RADICAL_SAM"/>
    <property type="match status" value="1"/>
</dbReference>
<dbReference type="CDD" id="cd01335">
    <property type="entry name" value="Radical_SAM"/>
    <property type="match status" value="1"/>
</dbReference>
<dbReference type="GO" id="GO:0051536">
    <property type="term" value="F:iron-sulfur cluster binding"/>
    <property type="evidence" value="ECO:0007669"/>
    <property type="project" value="UniProtKB-KW"/>
</dbReference>
<evidence type="ECO:0000259" key="6">
    <source>
        <dbReference type="PROSITE" id="PS51918"/>
    </source>
</evidence>
<name>A0A2K2U2J2_9ACTN</name>
<sequence length="456" mass="50320">MDLREYAEAFDEAERDFEAAVEKFGVPFERKESAPREERARVAAACGCRCENGGFSLWRNWLSPACAACRTGEETATFFIDLKCTKSCYFCFNPNQDHYDYFRTHKRDIVRELERAHDAGARFRCLAITGGEPMLHPDEVEAFLRRAGELYPGAHTRLYTSGDLLDEAGLRALADAGLAEIRFSVKPPDADDGQERVYALMERAAAVLPDVVVEVPVIPGSRAWMEELLRRSDAAGARGVNLLEFCFPLHNGAEFAKRGFKLRKRPFKYLYDYWYGGGVPVAGSEAEALALMEFASREGLHLGVHYCSSDNKNTGQIFQQNKAFFADADLRAAHPWMSQDEGDRFLKCAKAFGEDARRAREWAARAGVPCGFDVEVRSAALPLACADALARACPGIKLAESASVVERQEPEAGPARETEAAEAGPQAGARPGHAPAHPGLYLREVAVTPKASRDRT</sequence>
<evidence type="ECO:0000313" key="8">
    <source>
        <dbReference type="Proteomes" id="UP000236488"/>
    </source>
</evidence>
<keyword evidence="1" id="KW-0949">S-adenosyl-L-methionine</keyword>
<reference evidence="7 8" key="1">
    <citation type="journal article" date="2018" name="Int. J. Syst. Evol. Microbiol.">
        <title>Rubneribacter badeniensis gen. nov., sp. nov. and Enteroscipio rubneri gen. nov., sp. nov., new members of the Eggerthellaceae isolated from human faeces.</title>
        <authorList>
            <person name="Danylec N."/>
            <person name="Gobl A."/>
            <person name="Stoll D.A."/>
            <person name="Hetzer B."/>
            <person name="Kulling S.E."/>
            <person name="Huch M."/>
        </authorList>
    </citation>
    <scope>NUCLEOTIDE SEQUENCE [LARGE SCALE GENOMIC DNA]</scope>
    <source>
        <strain evidence="7 8">ResAG-85</strain>
    </source>
</reference>
<gene>
    <name evidence="7" type="ORF">C2L80_11370</name>
</gene>
<comment type="caution">
    <text evidence="7">The sequence shown here is derived from an EMBL/GenBank/DDBJ whole genome shotgun (WGS) entry which is preliminary data.</text>
</comment>
<keyword evidence="3" id="KW-0408">Iron</keyword>
<accession>A0A2K2U2J2</accession>
<proteinExistence type="predicted"/>
<evidence type="ECO:0000313" key="7">
    <source>
        <dbReference type="EMBL" id="PNV64546.1"/>
    </source>
</evidence>
<dbReference type="SUPFAM" id="SSF102114">
    <property type="entry name" value="Radical SAM enzymes"/>
    <property type="match status" value="1"/>
</dbReference>
<evidence type="ECO:0000256" key="1">
    <source>
        <dbReference type="ARBA" id="ARBA00022691"/>
    </source>
</evidence>
<feature type="compositionally biased region" description="Low complexity" evidence="5">
    <location>
        <begin position="423"/>
        <end position="439"/>
    </location>
</feature>
<dbReference type="Gene3D" id="3.20.20.70">
    <property type="entry name" value="Aldolase class I"/>
    <property type="match status" value="1"/>
</dbReference>
<evidence type="ECO:0000256" key="4">
    <source>
        <dbReference type="ARBA" id="ARBA00023014"/>
    </source>
</evidence>
<dbReference type="EMBL" id="PPEL01000087">
    <property type="protein sequence ID" value="PNV64546.1"/>
    <property type="molecule type" value="Genomic_DNA"/>
</dbReference>
<feature type="domain" description="Radical SAM core" evidence="6">
    <location>
        <begin position="70"/>
        <end position="301"/>
    </location>
</feature>
<keyword evidence="4" id="KW-0411">Iron-sulfur</keyword>
<dbReference type="Pfam" id="PF04055">
    <property type="entry name" value="Radical_SAM"/>
    <property type="match status" value="1"/>
</dbReference>
<keyword evidence="8" id="KW-1185">Reference proteome</keyword>
<keyword evidence="2" id="KW-0479">Metal-binding</keyword>